<dbReference type="SUPFAM" id="SSF53383">
    <property type="entry name" value="PLP-dependent transferases"/>
    <property type="match status" value="1"/>
</dbReference>
<evidence type="ECO:0000313" key="12">
    <source>
        <dbReference type="EMBL" id="WFD36374.1"/>
    </source>
</evidence>
<evidence type="ECO:0000256" key="2">
    <source>
        <dbReference type="ARBA" id="ARBA00009236"/>
    </source>
</evidence>
<dbReference type="EC" id="2.6.1.44" evidence="3"/>
<gene>
    <name evidence="12" type="ORF">MCUN1_003253</name>
</gene>
<dbReference type="GO" id="GO:0005777">
    <property type="term" value="C:peroxisome"/>
    <property type="evidence" value="ECO:0007669"/>
    <property type="project" value="TreeGrafter"/>
</dbReference>
<keyword evidence="4" id="KW-0032">Aminotransferase</keyword>
<dbReference type="AlphaFoldDB" id="A0AAF0J838"/>
<dbReference type="GO" id="GO:0019265">
    <property type="term" value="P:glycine biosynthetic process, by transamination of glyoxylate"/>
    <property type="evidence" value="ECO:0007669"/>
    <property type="project" value="TreeGrafter"/>
</dbReference>
<evidence type="ECO:0000259" key="11">
    <source>
        <dbReference type="Pfam" id="PF00266"/>
    </source>
</evidence>
<dbReference type="InterPro" id="IPR015421">
    <property type="entry name" value="PyrdxlP-dep_Trfase_major"/>
</dbReference>
<dbReference type="InterPro" id="IPR024169">
    <property type="entry name" value="SP_NH2Trfase/AEP_transaminase"/>
</dbReference>
<feature type="modified residue" description="N6-(pyridoxal phosphate)lysine" evidence="8">
    <location>
        <position position="197"/>
    </location>
</feature>
<dbReference type="FunFam" id="3.90.1150.10:FF:000049">
    <property type="entry name" value="Alanine-glyoxylate aminotransferase 1"/>
    <property type="match status" value="1"/>
</dbReference>
<name>A0AAF0J838_9BASI</name>
<dbReference type="Pfam" id="PF00266">
    <property type="entry name" value="Aminotran_5"/>
    <property type="match status" value="1"/>
</dbReference>
<dbReference type="FunFam" id="3.40.640.10:FF:000027">
    <property type="entry name" value="Serine--pyruvate aminotransferase, mitochondrial"/>
    <property type="match status" value="1"/>
</dbReference>
<feature type="domain" description="Aminotransferase class V" evidence="11">
    <location>
        <begin position="24"/>
        <end position="346"/>
    </location>
</feature>
<dbReference type="PANTHER" id="PTHR21152">
    <property type="entry name" value="AMINOTRANSFERASE CLASS V"/>
    <property type="match status" value="1"/>
</dbReference>
<evidence type="ECO:0000256" key="5">
    <source>
        <dbReference type="ARBA" id="ARBA00022679"/>
    </source>
</evidence>
<feature type="binding site" evidence="7">
    <location>
        <position position="355"/>
    </location>
    <ligand>
        <name>substrate</name>
    </ligand>
</feature>
<evidence type="ECO:0000256" key="6">
    <source>
        <dbReference type="ARBA" id="ARBA00022898"/>
    </source>
</evidence>
<keyword evidence="13" id="KW-1185">Reference proteome</keyword>
<organism evidence="12 13">
    <name type="scientific">Malassezia cuniculi</name>
    <dbReference type="NCBI Taxonomy" id="948313"/>
    <lineage>
        <taxon>Eukaryota</taxon>
        <taxon>Fungi</taxon>
        <taxon>Dikarya</taxon>
        <taxon>Basidiomycota</taxon>
        <taxon>Ustilaginomycotina</taxon>
        <taxon>Malasseziomycetes</taxon>
        <taxon>Malasseziales</taxon>
        <taxon>Malasseziaceae</taxon>
        <taxon>Malassezia</taxon>
    </lineage>
</organism>
<dbReference type="InterPro" id="IPR015424">
    <property type="entry name" value="PyrdxlP-dep_Trfase"/>
</dbReference>
<dbReference type="GO" id="GO:0004760">
    <property type="term" value="F:L-serine-pyruvate transaminase activity"/>
    <property type="evidence" value="ECO:0007669"/>
    <property type="project" value="TreeGrafter"/>
</dbReference>
<sequence length="389" mass="41928">MSFKQDAHKLLMIPGPIEVSDEVLYANAHPSVAHVAPDFIAVFSEALKLFREVLRAPNGQPIFISGSGTLGWDQVAANLTEAGDEVLVLHTGYFADGFADALETYGAKPTQIKAPVGARHTLDEVRAALEGKKYKAITITHVDTSTGVLHDVQGIAKVVKEVSPDTLIIVDGVCSVASEPIEFDAWGLDVVLTGSQKGLGCPPGLSLLVASPRAIETLEKRSSPIPSYYASWKRWLPVMKSIENSTPAYFATPPTNLIYAVHASLKNIIEGSVSLDERFELHRKGSEEIKKGIAELGLEQLVTPETQKQDGAAHTMTAVLYPSGFGASDILPRLGQRGIVCGGGLHKEVKDKYFRIGHMGISVTDPSRGDLRRVLDALREVLAEIGYKA</sequence>
<comment type="cofactor">
    <cofactor evidence="1 8 10">
        <name>pyridoxal 5'-phosphate</name>
        <dbReference type="ChEBI" id="CHEBI:597326"/>
    </cofactor>
</comment>
<dbReference type="PANTHER" id="PTHR21152:SF24">
    <property type="entry name" value="ALANINE--GLYOXYLATE AMINOTRANSFERASE 1"/>
    <property type="match status" value="1"/>
</dbReference>
<evidence type="ECO:0000256" key="8">
    <source>
        <dbReference type="PIRSR" id="PIRSR000524-50"/>
    </source>
</evidence>
<accession>A0AAF0J838</accession>
<reference evidence="12" key="1">
    <citation type="submission" date="2023-03" db="EMBL/GenBank/DDBJ databases">
        <title>Mating type loci evolution in Malassezia.</title>
        <authorList>
            <person name="Coelho M.A."/>
        </authorList>
    </citation>
    <scope>NUCLEOTIDE SEQUENCE</scope>
    <source>
        <strain evidence="12">CBS 11721</strain>
    </source>
</reference>
<dbReference type="InterPro" id="IPR000192">
    <property type="entry name" value="Aminotrans_V_dom"/>
</dbReference>
<evidence type="ECO:0000256" key="9">
    <source>
        <dbReference type="RuleBase" id="RU004075"/>
    </source>
</evidence>
<evidence type="ECO:0000256" key="10">
    <source>
        <dbReference type="RuleBase" id="RU004504"/>
    </source>
</evidence>
<keyword evidence="5" id="KW-0808">Transferase</keyword>
<proteinExistence type="inferred from homology"/>
<dbReference type="InterPro" id="IPR020578">
    <property type="entry name" value="Aminotrans_V_PyrdxlP_BS"/>
</dbReference>
<dbReference type="Gene3D" id="3.40.640.10">
    <property type="entry name" value="Type I PLP-dependent aspartate aminotransferase-like (Major domain)"/>
    <property type="match status" value="1"/>
</dbReference>
<dbReference type="Gene3D" id="3.90.1150.10">
    <property type="entry name" value="Aspartate Aminotransferase, domain 1"/>
    <property type="match status" value="1"/>
</dbReference>
<dbReference type="InterPro" id="IPR015422">
    <property type="entry name" value="PyrdxlP-dep_Trfase_small"/>
</dbReference>
<dbReference type="Proteomes" id="UP001219933">
    <property type="component" value="Chromosome 4"/>
</dbReference>
<evidence type="ECO:0000313" key="13">
    <source>
        <dbReference type="Proteomes" id="UP001219933"/>
    </source>
</evidence>
<dbReference type="PIRSF" id="PIRSF000524">
    <property type="entry name" value="SPT"/>
    <property type="match status" value="1"/>
</dbReference>
<dbReference type="PROSITE" id="PS00595">
    <property type="entry name" value="AA_TRANSFER_CLASS_5"/>
    <property type="match status" value="1"/>
</dbReference>
<keyword evidence="6 8" id="KW-0663">Pyridoxal phosphate</keyword>
<evidence type="ECO:0000256" key="3">
    <source>
        <dbReference type="ARBA" id="ARBA00013049"/>
    </source>
</evidence>
<comment type="similarity">
    <text evidence="2 9">Belongs to the class-V pyridoxal-phosphate-dependent aminotransferase family.</text>
</comment>
<evidence type="ECO:0000256" key="1">
    <source>
        <dbReference type="ARBA" id="ARBA00001933"/>
    </source>
</evidence>
<dbReference type="GO" id="GO:0008453">
    <property type="term" value="F:alanine-glyoxylate transaminase activity"/>
    <property type="evidence" value="ECO:0007669"/>
    <property type="project" value="UniProtKB-EC"/>
</dbReference>
<protein>
    <recommendedName>
        <fullName evidence="3">alanine--glyoxylate transaminase</fullName>
        <ecNumber evidence="3">2.6.1.44</ecNumber>
    </recommendedName>
</protein>
<evidence type="ECO:0000256" key="4">
    <source>
        <dbReference type="ARBA" id="ARBA00022576"/>
    </source>
</evidence>
<evidence type="ECO:0000256" key="7">
    <source>
        <dbReference type="PIRSR" id="PIRSR000524-1"/>
    </source>
</evidence>
<dbReference type="EMBL" id="CP119880">
    <property type="protein sequence ID" value="WFD36374.1"/>
    <property type="molecule type" value="Genomic_DNA"/>
</dbReference>